<evidence type="ECO:0000256" key="4">
    <source>
        <dbReference type="ARBA" id="ARBA00022989"/>
    </source>
</evidence>
<evidence type="ECO:0000313" key="8">
    <source>
        <dbReference type="Proteomes" id="UP000008229"/>
    </source>
</evidence>
<protein>
    <submittedName>
        <fullName evidence="7">Integral membrane protein TerC</fullName>
    </submittedName>
</protein>
<keyword evidence="4 6" id="KW-1133">Transmembrane helix</keyword>
<organism evidence="7 8">
    <name type="scientific">Conexibacter woesei (strain DSM 14684 / CCUG 47730 / CIP 108061 / JCM 11494 / NBRC 100937 / ID131577)</name>
    <dbReference type="NCBI Taxonomy" id="469383"/>
    <lineage>
        <taxon>Bacteria</taxon>
        <taxon>Bacillati</taxon>
        <taxon>Actinomycetota</taxon>
        <taxon>Thermoleophilia</taxon>
        <taxon>Solirubrobacterales</taxon>
        <taxon>Conexibacteraceae</taxon>
        <taxon>Conexibacter</taxon>
    </lineage>
</organism>
<feature type="transmembrane region" description="Helical" evidence="6">
    <location>
        <begin position="273"/>
        <end position="296"/>
    </location>
</feature>
<feature type="transmembrane region" description="Helical" evidence="6">
    <location>
        <begin position="189"/>
        <end position="213"/>
    </location>
</feature>
<dbReference type="PANTHER" id="PTHR30238">
    <property type="entry name" value="MEMBRANE BOUND PREDICTED REDOX MODULATOR"/>
    <property type="match status" value="1"/>
</dbReference>
<dbReference type="EMBL" id="CP001854">
    <property type="protein sequence ID" value="ADB53252.1"/>
    <property type="molecule type" value="Genomic_DNA"/>
</dbReference>
<dbReference type="GO" id="GO:0016020">
    <property type="term" value="C:membrane"/>
    <property type="evidence" value="ECO:0007669"/>
    <property type="project" value="UniProtKB-SubCell"/>
</dbReference>
<dbReference type="eggNOG" id="COG0861">
    <property type="taxonomic scope" value="Bacteria"/>
</dbReference>
<evidence type="ECO:0000313" key="7">
    <source>
        <dbReference type="EMBL" id="ADB53252.1"/>
    </source>
</evidence>
<feature type="transmembrane region" description="Helical" evidence="6">
    <location>
        <begin position="219"/>
        <end position="239"/>
    </location>
</feature>
<comment type="subcellular location">
    <subcellularLocation>
        <location evidence="1">Membrane</location>
        <topology evidence="1">Multi-pass membrane protein</topology>
    </subcellularLocation>
</comment>
<feature type="transmembrane region" description="Helical" evidence="6">
    <location>
        <begin position="98"/>
        <end position="120"/>
    </location>
</feature>
<keyword evidence="3 6" id="KW-0812">Transmembrane</keyword>
<dbReference type="InterPro" id="IPR022369">
    <property type="entry name" value="Integral_membrane_TerC_rswitch"/>
</dbReference>
<keyword evidence="5 6" id="KW-0472">Membrane</keyword>
<comment type="similarity">
    <text evidence="2">Belongs to the TerC family.</text>
</comment>
<name>D3FB60_CONWI</name>
<dbReference type="InterPro" id="IPR005496">
    <property type="entry name" value="Integral_membrane_TerC"/>
</dbReference>
<dbReference type="Pfam" id="PF03741">
    <property type="entry name" value="TerC"/>
    <property type="match status" value="1"/>
</dbReference>
<sequence length="316" mass="34515">MIVAWAGLAVFIVAALVFDMRSHGGKPMRPKQALIWSIVWTLIGIAFSVVVLLIDDGRAAGEYLAGFMIEKSLSLDNLFVFAILFSFFQVPDNQRMKVLIFGIAGAIVLRTIFILIGAAALDAFHATTYVLGALLLFTAIRIARSGGEEMDPERTLIMRWMRKLLPVSREYDGDKLFTVENGKRLATPLLAALALVAAFDVMFAIDSIPAIFAITRDTFVVFSANAFSLLGMVSLYFLLDGLLDRFRFLHYGLAIILGFVAAKLLLVDTSFHPSIAVSMSVIVVALAGAALASVIVEKREARLAAERAEDKTPPRV</sequence>
<dbReference type="KEGG" id="cwo:Cwoe_4839"/>
<evidence type="ECO:0000256" key="3">
    <source>
        <dbReference type="ARBA" id="ARBA00022692"/>
    </source>
</evidence>
<feature type="transmembrane region" description="Helical" evidence="6">
    <location>
        <begin position="248"/>
        <end position="267"/>
    </location>
</feature>
<evidence type="ECO:0000256" key="2">
    <source>
        <dbReference type="ARBA" id="ARBA00007511"/>
    </source>
</evidence>
<dbReference type="STRING" id="469383.Cwoe_4839"/>
<reference evidence="7 8" key="1">
    <citation type="journal article" date="2010" name="Stand. Genomic Sci.">
        <title>Complete genome sequence of Conexibacter woesei type strain (ID131577).</title>
        <authorList>
            <person name="Pukall R."/>
            <person name="Lapidus A."/>
            <person name="Glavina Del Rio T."/>
            <person name="Copeland A."/>
            <person name="Tice H."/>
            <person name="Cheng J.-F."/>
            <person name="Lucas S."/>
            <person name="Chen F."/>
            <person name="Nolan M."/>
            <person name="Bruce D."/>
            <person name="Goodwin L."/>
            <person name="Pitluck S."/>
            <person name="Mavromatis K."/>
            <person name="Ivanova N."/>
            <person name="Ovchinnikova G."/>
            <person name="Pati A."/>
            <person name="Chen A."/>
            <person name="Palaniappan K."/>
            <person name="Land M."/>
            <person name="Hauser L."/>
            <person name="Chang Y.-J."/>
            <person name="Jeffries C.D."/>
            <person name="Chain P."/>
            <person name="Meincke L."/>
            <person name="Sims D."/>
            <person name="Brettin T."/>
            <person name="Detter J.C."/>
            <person name="Rohde M."/>
            <person name="Goeker M."/>
            <person name="Bristow J."/>
            <person name="Eisen J.A."/>
            <person name="Markowitz V."/>
            <person name="Kyrpides N.C."/>
            <person name="Klenk H.-P."/>
            <person name="Hugenholtz P."/>
        </authorList>
    </citation>
    <scope>NUCLEOTIDE SEQUENCE [LARGE SCALE GENOMIC DNA]</scope>
    <source>
        <strain evidence="8">DSM 14684 / CIP 108061 / JCM 11494 / NBRC 100937 / ID131577</strain>
    </source>
</reference>
<evidence type="ECO:0000256" key="1">
    <source>
        <dbReference type="ARBA" id="ARBA00004141"/>
    </source>
</evidence>
<evidence type="ECO:0000256" key="6">
    <source>
        <dbReference type="SAM" id="Phobius"/>
    </source>
</evidence>
<feature type="transmembrane region" description="Helical" evidence="6">
    <location>
        <begin position="34"/>
        <end position="54"/>
    </location>
</feature>
<dbReference type="OrthoDB" id="5242957at2"/>
<dbReference type="RefSeq" id="WP_012936303.1">
    <property type="nucleotide sequence ID" value="NC_013739.1"/>
</dbReference>
<reference evidence="8" key="2">
    <citation type="submission" date="2010-01" db="EMBL/GenBank/DDBJ databases">
        <title>The complete genome of Conexibacter woesei DSM 14684.</title>
        <authorList>
            <consortium name="US DOE Joint Genome Institute (JGI-PGF)"/>
            <person name="Lucas S."/>
            <person name="Copeland A."/>
            <person name="Lapidus A."/>
            <person name="Glavina del Rio T."/>
            <person name="Dalin E."/>
            <person name="Tice H."/>
            <person name="Bruce D."/>
            <person name="Goodwin L."/>
            <person name="Pitluck S."/>
            <person name="Kyrpides N."/>
            <person name="Mavromatis K."/>
            <person name="Ivanova N."/>
            <person name="Mikhailova N."/>
            <person name="Chertkov O."/>
            <person name="Brettin T."/>
            <person name="Detter J.C."/>
            <person name="Han C."/>
            <person name="Larimer F."/>
            <person name="Land M."/>
            <person name="Hauser L."/>
            <person name="Markowitz V."/>
            <person name="Cheng J.-F."/>
            <person name="Hugenholtz P."/>
            <person name="Woyke T."/>
            <person name="Wu D."/>
            <person name="Pukall R."/>
            <person name="Steenblock K."/>
            <person name="Schneider S."/>
            <person name="Klenk H.-P."/>
            <person name="Eisen J.A."/>
        </authorList>
    </citation>
    <scope>NUCLEOTIDE SEQUENCE [LARGE SCALE GENOMIC DNA]</scope>
    <source>
        <strain evidence="8">DSM 14684 / CIP 108061 / JCM 11494 / NBRC 100937 / ID131577</strain>
    </source>
</reference>
<feature type="transmembrane region" description="Helical" evidence="6">
    <location>
        <begin position="6"/>
        <end position="22"/>
    </location>
</feature>
<dbReference type="Proteomes" id="UP000008229">
    <property type="component" value="Chromosome"/>
</dbReference>
<accession>D3FB60</accession>
<proteinExistence type="inferred from homology"/>
<gene>
    <name evidence="7" type="ordered locus">Cwoe_4839</name>
</gene>
<dbReference type="HOGENOM" id="CLU_045644_1_2_11"/>
<dbReference type="AlphaFoldDB" id="D3FB60"/>
<dbReference type="NCBIfam" id="TIGR03718">
    <property type="entry name" value="R_switched_Alx"/>
    <property type="match status" value="1"/>
</dbReference>
<dbReference type="PANTHER" id="PTHR30238:SF0">
    <property type="entry name" value="THYLAKOID MEMBRANE PROTEIN TERC, CHLOROPLASTIC"/>
    <property type="match status" value="1"/>
</dbReference>
<keyword evidence="8" id="KW-1185">Reference proteome</keyword>
<evidence type="ECO:0000256" key="5">
    <source>
        <dbReference type="ARBA" id="ARBA00023136"/>
    </source>
</evidence>